<dbReference type="Proteomes" id="UP001213664">
    <property type="component" value="Chromosome"/>
</dbReference>
<organism evidence="1 2">
    <name type="scientific">Candidatus Brevundimonas colombiensis</name>
    <dbReference type="NCBI Taxonomy" id="3121376"/>
    <lineage>
        <taxon>Bacteria</taxon>
        <taxon>Pseudomonadati</taxon>
        <taxon>Pseudomonadota</taxon>
        <taxon>Alphaproteobacteria</taxon>
        <taxon>Caulobacterales</taxon>
        <taxon>Caulobacteraceae</taxon>
        <taxon>Brevundimonas</taxon>
    </lineage>
</organism>
<evidence type="ECO:0000313" key="2">
    <source>
        <dbReference type="Proteomes" id="UP001213664"/>
    </source>
</evidence>
<name>A0AAJ5X375_9CAUL</name>
<protein>
    <submittedName>
        <fullName evidence="1">Uncharacterized protein</fullName>
    </submittedName>
</protein>
<accession>A0AAJ5X375</accession>
<dbReference type="AlphaFoldDB" id="A0AAJ5X375"/>
<evidence type="ECO:0000313" key="1">
    <source>
        <dbReference type="EMBL" id="WEK41468.1"/>
    </source>
</evidence>
<proteinExistence type="predicted"/>
<dbReference type="EMBL" id="CP119326">
    <property type="protein sequence ID" value="WEK41468.1"/>
    <property type="molecule type" value="Genomic_DNA"/>
</dbReference>
<sequence>MFIDFGRERAAEGAGPMTLGVDIGAIKMVLSHAAAVHGLRPARSRQEQRLQRVRHALGPLLDG</sequence>
<reference evidence="1" key="1">
    <citation type="submission" date="2023-03" db="EMBL/GenBank/DDBJ databases">
        <title>Andean soil-derived lignocellulolytic bacterial consortium as a source of novel taxa and putative plastic-active enzymes.</title>
        <authorList>
            <person name="Diaz-Garcia L."/>
            <person name="Chuvochina M."/>
            <person name="Feuerriegel G."/>
            <person name="Bunk B."/>
            <person name="Sproer C."/>
            <person name="Streit W.R."/>
            <person name="Rodriguez L.M."/>
            <person name="Overmann J."/>
            <person name="Jimenez D.J."/>
        </authorList>
    </citation>
    <scope>NUCLEOTIDE SEQUENCE</scope>
    <source>
        <strain evidence="1">MAG 833</strain>
    </source>
</reference>
<gene>
    <name evidence="1" type="ORF">P0Y50_07645</name>
</gene>